<dbReference type="InterPro" id="IPR047928">
    <property type="entry name" value="Perm_prefix_1"/>
</dbReference>
<dbReference type="EMBL" id="JAUSTY010000022">
    <property type="protein sequence ID" value="MDQ0167956.1"/>
    <property type="molecule type" value="Genomic_DNA"/>
</dbReference>
<evidence type="ECO:0000313" key="2">
    <source>
        <dbReference type="EMBL" id="MDQ0167956.1"/>
    </source>
</evidence>
<dbReference type="Proteomes" id="UP001235840">
    <property type="component" value="Unassembled WGS sequence"/>
</dbReference>
<evidence type="ECO:0000256" key="1">
    <source>
        <dbReference type="SAM" id="Phobius"/>
    </source>
</evidence>
<organism evidence="2 3">
    <name type="scientific">Caldalkalibacillus horti</name>
    <dbReference type="NCBI Taxonomy" id="77523"/>
    <lineage>
        <taxon>Bacteria</taxon>
        <taxon>Bacillati</taxon>
        <taxon>Bacillota</taxon>
        <taxon>Bacilli</taxon>
        <taxon>Bacillales</taxon>
        <taxon>Bacillaceae</taxon>
        <taxon>Caldalkalibacillus</taxon>
    </lineage>
</organism>
<comment type="caution">
    <text evidence="2">The sequence shown here is derived from an EMBL/GenBank/DDBJ whole genome shotgun (WGS) entry which is preliminary data.</text>
</comment>
<reference evidence="2 3" key="1">
    <citation type="submission" date="2023-07" db="EMBL/GenBank/DDBJ databases">
        <title>Genomic Encyclopedia of Type Strains, Phase IV (KMG-IV): sequencing the most valuable type-strain genomes for metagenomic binning, comparative biology and taxonomic classification.</title>
        <authorList>
            <person name="Goeker M."/>
        </authorList>
    </citation>
    <scope>NUCLEOTIDE SEQUENCE [LARGE SCALE GENOMIC DNA]</scope>
    <source>
        <strain evidence="2 3">DSM 12751</strain>
    </source>
</reference>
<keyword evidence="1" id="KW-0812">Transmembrane</keyword>
<keyword evidence="1" id="KW-0472">Membrane</keyword>
<name>A0ABT9W3Z5_9BACI</name>
<keyword evidence="1" id="KW-1133">Transmembrane helix</keyword>
<feature type="transmembrane region" description="Helical" evidence="1">
    <location>
        <begin position="79"/>
        <end position="102"/>
    </location>
</feature>
<gene>
    <name evidence="2" type="ORF">J2S11_003886</name>
</gene>
<dbReference type="NCBIfam" id="NF038403">
    <property type="entry name" value="perm_prefix_1"/>
    <property type="match status" value="1"/>
</dbReference>
<evidence type="ECO:0000313" key="3">
    <source>
        <dbReference type="Proteomes" id="UP001235840"/>
    </source>
</evidence>
<feature type="transmembrane region" description="Helical" evidence="1">
    <location>
        <begin position="108"/>
        <end position="128"/>
    </location>
</feature>
<accession>A0ABT9W3Z5</accession>
<protein>
    <submittedName>
        <fullName evidence="2">Membrane protein</fullName>
    </submittedName>
</protein>
<proteinExistence type="predicted"/>
<dbReference type="RefSeq" id="WP_307397306.1">
    <property type="nucleotide sequence ID" value="NZ_BAAADK010000017.1"/>
</dbReference>
<keyword evidence="3" id="KW-1185">Reference proteome</keyword>
<sequence>MKRIKQHIDELFKGVPKSEKREKIKEEIVENLEEKVFDLMEQGKAEEDAINKALVEFGDIEEIKKELGERHPKKNTSKYNLGFSLWGSALIILLFVFINLYYTPNHIWFVYPTFVVLWWPLSLFYYWLRSR</sequence>